<accession>A0AA38MGD4</accession>
<dbReference type="Pfam" id="PF07530">
    <property type="entry name" value="PRE_C2HC"/>
    <property type="match status" value="1"/>
</dbReference>
<feature type="compositionally biased region" description="Pro residues" evidence="1">
    <location>
        <begin position="124"/>
        <end position="137"/>
    </location>
</feature>
<gene>
    <name evidence="3" type="ORF">Zmor_014243</name>
</gene>
<dbReference type="InterPro" id="IPR006579">
    <property type="entry name" value="Pre_C2HC_dom"/>
</dbReference>
<evidence type="ECO:0000259" key="2">
    <source>
        <dbReference type="SMART" id="SM00596"/>
    </source>
</evidence>
<reference evidence="3" key="1">
    <citation type="journal article" date="2023" name="G3 (Bethesda)">
        <title>Whole genome assemblies of Zophobas morio and Tenebrio molitor.</title>
        <authorList>
            <person name="Kaur S."/>
            <person name="Stinson S.A."/>
            <person name="diCenzo G.C."/>
        </authorList>
    </citation>
    <scope>NUCLEOTIDE SEQUENCE</scope>
    <source>
        <strain evidence="3">QUZm001</strain>
    </source>
</reference>
<name>A0AA38MGD4_9CUCU</name>
<evidence type="ECO:0000313" key="4">
    <source>
        <dbReference type="Proteomes" id="UP001168821"/>
    </source>
</evidence>
<feature type="region of interest" description="Disordered" evidence="1">
    <location>
        <begin position="42"/>
        <end position="61"/>
    </location>
</feature>
<protein>
    <recommendedName>
        <fullName evidence="2">Pre-C2HC domain-containing protein</fullName>
    </recommendedName>
</protein>
<keyword evidence="4" id="KW-1185">Reference proteome</keyword>
<feature type="compositionally biased region" description="Low complexity" evidence="1">
    <location>
        <begin position="162"/>
        <end position="176"/>
    </location>
</feature>
<sequence length="533" mass="58412">MAQAGAPHESMLARILAIVSRMEAAQKKHAKRIARIERVVEEFYSPPPTSTEEEEEEDSDVDVAMEVTSAEALFEEVPPGRAGAKRPATPTPQPVFTTGNMFSALSGEEQAPTPSTSAKKPKIASPPPTVMPKPPAKPAATEKPAPSAAGKKQQVNPKPQRAPLAAKQQKKSQLQPPAGPSRDTARAKPATTAETTPVVDETPAEPRPEPQEETMETEVPVVTPRPSTTPKSRIPPIILRDGQRWSEVSRRMTDNSIRHSKAKSTPEGVRIQPVEVSDFRSLVRLLDNMKVQYHTFTLPEEKTLRVVIRGIAVGVASQEVLEDLESLGLQPIQVSRMNRNDRPMPLVLAEMPMAKKAEVFEVKTLCGLSVKVKKPHKRKDAAQCHRCQRFHHSQRHCRAEHRCVKCGADHQTSDCEKQRRQPAKCANCSGPHPARYKGCPKFPKPQQQKASKKPSTSSKTTAPRTAAPKRGALPKATPKPKPAPVPKKVALTARQQADLQLQKTQLMTAIAAAKDSQSMAEKMAAFLPLLFKN</sequence>
<evidence type="ECO:0000313" key="3">
    <source>
        <dbReference type="EMBL" id="KAJ3655101.1"/>
    </source>
</evidence>
<feature type="region of interest" description="Disordered" evidence="1">
    <location>
        <begin position="73"/>
        <end position="235"/>
    </location>
</feature>
<proteinExistence type="predicted"/>
<feature type="compositionally biased region" description="Low complexity" evidence="1">
    <location>
        <begin position="440"/>
        <end position="476"/>
    </location>
</feature>
<dbReference type="EMBL" id="JALNTZ010000004">
    <property type="protein sequence ID" value="KAJ3655101.1"/>
    <property type="molecule type" value="Genomic_DNA"/>
</dbReference>
<dbReference type="SMART" id="SM00596">
    <property type="entry name" value="PRE_C2HC"/>
    <property type="match status" value="1"/>
</dbReference>
<organism evidence="3 4">
    <name type="scientific">Zophobas morio</name>
    <dbReference type="NCBI Taxonomy" id="2755281"/>
    <lineage>
        <taxon>Eukaryota</taxon>
        <taxon>Metazoa</taxon>
        <taxon>Ecdysozoa</taxon>
        <taxon>Arthropoda</taxon>
        <taxon>Hexapoda</taxon>
        <taxon>Insecta</taxon>
        <taxon>Pterygota</taxon>
        <taxon>Neoptera</taxon>
        <taxon>Endopterygota</taxon>
        <taxon>Coleoptera</taxon>
        <taxon>Polyphaga</taxon>
        <taxon>Cucujiformia</taxon>
        <taxon>Tenebrionidae</taxon>
        <taxon>Zophobas</taxon>
    </lineage>
</organism>
<feature type="region of interest" description="Disordered" evidence="1">
    <location>
        <begin position="438"/>
        <end position="488"/>
    </location>
</feature>
<dbReference type="PANTHER" id="PTHR33273">
    <property type="entry name" value="DOMAIN-CONTAINING PROTEIN, PUTATIVE-RELATED"/>
    <property type="match status" value="1"/>
</dbReference>
<feature type="compositionally biased region" description="Polar residues" evidence="1">
    <location>
        <begin position="94"/>
        <end position="103"/>
    </location>
</feature>
<comment type="caution">
    <text evidence="3">The sequence shown here is derived from an EMBL/GenBank/DDBJ whole genome shotgun (WGS) entry which is preliminary data.</text>
</comment>
<feature type="compositionally biased region" description="Low complexity" evidence="1">
    <location>
        <begin position="217"/>
        <end position="235"/>
    </location>
</feature>
<feature type="compositionally biased region" description="Low complexity" evidence="1">
    <location>
        <begin position="138"/>
        <end position="149"/>
    </location>
</feature>
<dbReference type="PANTHER" id="PTHR33273:SF2">
    <property type="entry name" value="ENDONUCLEASE_EXONUCLEASE_PHOSPHATASE DOMAIN-CONTAINING PROTEIN"/>
    <property type="match status" value="1"/>
</dbReference>
<dbReference type="AlphaFoldDB" id="A0AA38MGD4"/>
<dbReference type="Proteomes" id="UP001168821">
    <property type="component" value="Unassembled WGS sequence"/>
</dbReference>
<feature type="domain" description="Pre-C2HC" evidence="2">
    <location>
        <begin position="317"/>
        <end position="382"/>
    </location>
</feature>
<evidence type="ECO:0000256" key="1">
    <source>
        <dbReference type="SAM" id="MobiDB-lite"/>
    </source>
</evidence>
<feature type="compositionally biased region" description="Acidic residues" evidence="1">
    <location>
        <begin position="51"/>
        <end position="61"/>
    </location>
</feature>